<dbReference type="EMBL" id="MW597741">
    <property type="protein sequence ID" value="QYW15047.1"/>
    <property type="molecule type" value="Genomic_DNA"/>
</dbReference>
<accession>A0A8G0W1J0</accession>
<evidence type="ECO:0000313" key="1">
    <source>
        <dbReference type="EMBL" id="QYW15047.1"/>
    </source>
</evidence>
<protein>
    <submittedName>
        <fullName evidence="1">E4 ORF2</fullName>
    </submittedName>
</protein>
<organism evidence="1">
    <name type="scientific">Bat mastadenovirus</name>
    <dbReference type="NCBI Taxonomy" id="740971"/>
    <lineage>
        <taxon>Viruses</taxon>
        <taxon>Varidnaviria</taxon>
        <taxon>Bamfordvirae</taxon>
        <taxon>Preplasmiviricota</taxon>
        <taxon>Polisuviricotina</taxon>
        <taxon>Pharingeaviricetes</taxon>
        <taxon>Rowavirales</taxon>
        <taxon>Adenoviridae</taxon>
        <taxon>Mastadenovirus</taxon>
        <taxon>Mastadenovirus asiensse</taxon>
    </lineage>
</organism>
<proteinExistence type="predicted"/>
<sequence>MTPQLRFGKVFTVTCADVLPEEMGTLQRRLPPWIQNWLEFYLPTVGAVSPFYITGSYVPQNDPTRCKFLFTISGLEFDDPDKDFVKRAFTLANRLDEDLKKFARMHFDRHMYAWCLPQFNQFEFN</sequence>
<name>A0A8G0W1J0_9ADEN</name>
<reference evidence="1" key="1">
    <citation type="submission" date="2021-01" db="EMBL/GenBank/DDBJ databases">
        <authorList>
            <person name="Zhang W."/>
        </authorList>
    </citation>
    <scope>NUCLEOTIDE SEQUENCE</scope>
    <source>
        <strain evidence="1">CXC10</strain>
    </source>
</reference>